<evidence type="ECO:0000256" key="1">
    <source>
        <dbReference type="SAM" id="MobiDB-lite"/>
    </source>
</evidence>
<feature type="chain" id="PRO_5008150094" evidence="2">
    <location>
        <begin position="33"/>
        <end position="121"/>
    </location>
</feature>
<proteinExistence type="predicted"/>
<feature type="signal peptide" evidence="2">
    <location>
        <begin position="1"/>
        <end position="32"/>
    </location>
</feature>
<sequence>LNNFLSNCFNHRIVWFLALSFTFLFPSNNVCSHIEQILYKKAIVRAYARKSALLEPTAVQPPNSVLDDDTLKEEPETKEGELTENVCFLVLLNADKFSKKFNISKTIKTTKSELISYQRIN</sequence>
<accession>A0A183H0E4</accession>
<dbReference type="WBParaSite" id="OFLC_0000095301-mRNA-1">
    <property type="protein sequence ID" value="OFLC_0000095301-mRNA-1"/>
    <property type="gene ID" value="OFLC_0000095301"/>
</dbReference>
<feature type="region of interest" description="Disordered" evidence="1">
    <location>
        <begin position="60"/>
        <end position="79"/>
    </location>
</feature>
<dbReference type="AlphaFoldDB" id="A0A183H0E4"/>
<organism evidence="3">
    <name type="scientific">Onchocerca flexuosa</name>
    <dbReference type="NCBI Taxonomy" id="387005"/>
    <lineage>
        <taxon>Eukaryota</taxon>
        <taxon>Metazoa</taxon>
        <taxon>Ecdysozoa</taxon>
        <taxon>Nematoda</taxon>
        <taxon>Chromadorea</taxon>
        <taxon>Rhabditida</taxon>
        <taxon>Spirurina</taxon>
        <taxon>Spiruromorpha</taxon>
        <taxon>Filarioidea</taxon>
        <taxon>Onchocercidae</taxon>
        <taxon>Onchocerca</taxon>
    </lineage>
</organism>
<protein>
    <submittedName>
        <fullName evidence="3">Secreted protein</fullName>
    </submittedName>
</protein>
<reference evidence="3" key="1">
    <citation type="submission" date="2016-06" db="UniProtKB">
        <authorList>
            <consortium name="WormBaseParasite"/>
        </authorList>
    </citation>
    <scope>IDENTIFICATION</scope>
</reference>
<evidence type="ECO:0000313" key="3">
    <source>
        <dbReference type="WBParaSite" id="OFLC_0000095301-mRNA-1"/>
    </source>
</evidence>
<name>A0A183H0E4_9BILA</name>
<evidence type="ECO:0000256" key="2">
    <source>
        <dbReference type="SAM" id="SignalP"/>
    </source>
</evidence>
<keyword evidence="2" id="KW-0732">Signal</keyword>